<feature type="domain" description="Bacterial Pleckstrin homology" evidence="1">
    <location>
        <begin position="5"/>
        <end position="120"/>
    </location>
</feature>
<name>A0A419SZ25_9FIRM</name>
<dbReference type="InterPro" id="IPR012544">
    <property type="entry name" value="PHb"/>
</dbReference>
<protein>
    <recommendedName>
        <fullName evidence="1">Bacterial Pleckstrin homology domain-containing protein</fullName>
    </recommendedName>
</protein>
<dbReference type="Proteomes" id="UP000284177">
    <property type="component" value="Unassembled WGS sequence"/>
</dbReference>
<evidence type="ECO:0000313" key="2">
    <source>
        <dbReference type="EMBL" id="RKD30517.1"/>
    </source>
</evidence>
<organism evidence="2 3">
    <name type="scientific">Thermohalobacter berrensis</name>
    <dbReference type="NCBI Taxonomy" id="99594"/>
    <lineage>
        <taxon>Bacteria</taxon>
        <taxon>Bacillati</taxon>
        <taxon>Bacillota</taxon>
        <taxon>Tissierellia</taxon>
        <taxon>Tissierellales</taxon>
        <taxon>Thermohalobacteraceae</taxon>
        <taxon>Thermohalobacter</taxon>
    </lineage>
</organism>
<evidence type="ECO:0000313" key="3">
    <source>
        <dbReference type="Proteomes" id="UP000284177"/>
    </source>
</evidence>
<keyword evidence="3" id="KW-1185">Reference proteome</keyword>
<dbReference type="AlphaFoldDB" id="A0A419SZ25"/>
<dbReference type="Pfam" id="PF08000">
    <property type="entry name" value="bPH_1"/>
    <property type="match status" value="1"/>
</dbReference>
<comment type="caution">
    <text evidence="2">The sequence shown here is derived from an EMBL/GenBank/DDBJ whole genome shotgun (WGS) entry which is preliminary data.</text>
</comment>
<dbReference type="RefSeq" id="WP_120169940.1">
    <property type="nucleotide sequence ID" value="NZ_MCIB01000034.1"/>
</dbReference>
<reference evidence="2 3" key="1">
    <citation type="submission" date="2016-08" db="EMBL/GenBank/DDBJ databases">
        <title>Novel Firmicutes and Novel Genomes.</title>
        <authorList>
            <person name="Poppleton D.I."/>
            <person name="Gribaldo S."/>
        </authorList>
    </citation>
    <scope>NUCLEOTIDE SEQUENCE [LARGE SCALE GENOMIC DNA]</scope>
    <source>
        <strain evidence="2 3">CTT3</strain>
    </source>
</reference>
<dbReference type="OrthoDB" id="9803613at2"/>
<gene>
    <name evidence="2" type="ORF">BET03_04045</name>
</gene>
<dbReference type="EMBL" id="MCIB01000034">
    <property type="protein sequence ID" value="RKD30517.1"/>
    <property type="molecule type" value="Genomic_DNA"/>
</dbReference>
<accession>A0A419SZ25</accession>
<dbReference type="CDD" id="cd13225">
    <property type="entry name" value="PH-like_bacteria"/>
    <property type="match status" value="1"/>
</dbReference>
<dbReference type="Gene3D" id="2.30.29.50">
    <property type="entry name" value="Bacterial Pleckstrin homology domain"/>
    <property type="match status" value="1"/>
</dbReference>
<proteinExistence type="predicted"/>
<sequence length="122" mass="13935">MASLNEIMSWTFVKETKPPSEVNEILVDGEYVEAAYKTIRDVAVITNKRIIIADKQGITGKKVEVYTIPFKSIIMYSSENSRGVLDFNAELELWTRVGKLKLNLKKGIDIRKLDRIIGKYIL</sequence>
<evidence type="ECO:0000259" key="1">
    <source>
        <dbReference type="Pfam" id="PF08000"/>
    </source>
</evidence>
<dbReference type="SUPFAM" id="SSF50729">
    <property type="entry name" value="PH domain-like"/>
    <property type="match status" value="1"/>
</dbReference>
<dbReference type="InterPro" id="IPR037063">
    <property type="entry name" value="PHb_sf"/>
</dbReference>